<sequence length="211" mass="22808">MASMNVTKIIPEIKKSAAVVAAAKTTGAKAKPAKTNGAKGKPAKVTVRYNKAATLVKEAVMAKTASLADVVFQALPKARKAPQATDVAVRYNNAAKLAKVAVAAKMAIAEENNSVRYGRSPKLVGSIVASQRTAMTKIPPRRPTDQPPANGFLPDPPRRVVRPAKFEDARQSSKHLSALDGWWSMRHVRVNPVSHRIHPRVNRPSDDGWRV</sequence>
<organism evidence="2">
    <name type="scientific">Sipha flava</name>
    <name type="common">yellow sugarcane aphid</name>
    <dbReference type="NCBI Taxonomy" id="143950"/>
    <lineage>
        <taxon>Eukaryota</taxon>
        <taxon>Metazoa</taxon>
        <taxon>Ecdysozoa</taxon>
        <taxon>Arthropoda</taxon>
        <taxon>Hexapoda</taxon>
        <taxon>Insecta</taxon>
        <taxon>Pterygota</taxon>
        <taxon>Neoptera</taxon>
        <taxon>Paraneoptera</taxon>
        <taxon>Hemiptera</taxon>
        <taxon>Sternorrhyncha</taxon>
        <taxon>Aphidomorpha</taxon>
        <taxon>Aphidoidea</taxon>
        <taxon>Aphididae</taxon>
        <taxon>Sipha</taxon>
    </lineage>
</organism>
<dbReference type="AlphaFoldDB" id="A0A2S2PYN0"/>
<gene>
    <name evidence="2" type="ORF">g.67765</name>
</gene>
<feature type="region of interest" description="Disordered" evidence="1">
    <location>
        <begin position="137"/>
        <end position="159"/>
    </location>
</feature>
<reference evidence="2" key="1">
    <citation type="submission" date="2018-04" db="EMBL/GenBank/DDBJ databases">
        <title>Transcriptome assembly of Sipha flava.</title>
        <authorList>
            <person name="Scully E.D."/>
            <person name="Geib S.M."/>
            <person name="Palmer N.A."/>
            <person name="Koch K."/>
            <person name="Bradshaw J."/>
            <person name="Heng-Moss T."/>
            <person name="Sarath G."/>
        </authorList>
    </citation>
    <scope>NUCLEOTIDE SEQUENCE</scope>
</reference>
<name>A0A2S2PYN0_9HEMI</name>
<evidence type="ECO:0000256" key="1">
    <source>
        <dbReference type="SAM" id="MobiDB-lite"/>
    </source>
</evidence>
<dbReference type="EMBL" id="GGMS01000819">
    <property type="protein sequence ID" value="MBY70022.1"/>
    <property type="molecule type" value="Transcribed_RNA"/>
</dbReference>
<protein>
    <submittedName>
        <fullName evidence="2">Uncharacterized protein</fullName>
    </submittedName>
</protein>
<evidence type="ECO:0000313" key="2">
    <source>
        <dbReference type="EMBL" id="MBY70022.1"/>
    </source>
</evidence>
<accession>A0A2S2PYN0</accession>
<proteinExistence type="predicted"/>